<keyword evidence="3" id="KW-1185">Reference proteome</keyword>
<gene>
    <name evidence="4" type="primary">LOC117239795</name>
</gene>
<organism evidence="3 4">
    <name type="scientific">Bombus vosnesenskii</name>
    <dbReference type="NCBI Taxonomy" id="207650"/>
    <lineage>
        <taxon>Eukaryota</taxon>
        <taxon>Metazoa</taxon>
        <taxon>Ecdysozoa</taxon>
        <taxon>Arthropoda</taxon>
        <taxon>Hexapoda</taxon>
        <taxon>Insecta</taxon>
        <taxon>Pterygota</taxon>
        <taxon>Neoptera</taxon>
        <taxon>Endopterygota</taxon>
        <taxon>Hymenoptera</taxon>
        <taxon>Apocrita</taxon>
        <taxon>Aculeata</taxon>
        <taxon>Apoidea</taxon>
        <taxon>Anthophila</taxon>
        <taxon>Apidae</taxon>
        <taxon>Bombus</taxon>
        <taxon>Pyrobombus</taxon>
    </lineage>
</organism>
<dbReference type="Proteomes" id="UP000504631">
    <property type="component" value="Unplaced"/>
</dbReference>
<protein>
    <submittedName>
        <fullName evidence="4">Uncharacterized protein LOC117239795 isoform X1</fullName>
    </submittedName>
</protein>
<keyword evidence="2" id="KW-0472">Membrane</keyword>
<feature type="region of interest" description="Disordered" evidence="1">
    <location>
        <begin position="122"/>
        <end position="174"/>
    </location>
</feature>
<feature type="transmembrane region" description="Helical" evidence="2">
    <location>
        <begin position="20"/>
        <end position="48"/>
    </location>
</feature>
<keyword evidence="2" id="KW-1133">Transmembrane helix</keyword>
<dbReference type="GeneID" id="117239795"/>
<sequence>MKHNLDQQVQISLLTMYIFLQIWSTIASVGWYIIGITICIWWASPYILEKYANWKLRKNEQEYAAKYHKNPDLLRERLIGLEASRQKMQEEYYQKCMVAEEERTEQKGNAKGIPKLILDNNVMGDRPGKKNNDSPPFTEKKHKSIREGYNPLMGDGSRGYRPPKRTCCGKGSCG</sequence>
<dbReference type="Gene3D" id="6.10.250.2950">
    <property type="match status" value="1"/>
</dbReference>
<evidence type="ECO:0000313" key="3">
    <source>
        <dbReference type="Proteomes" id="UP000504631"/>
    </source>
</evidence>
<accession>A0A6J3LC41</accession>
<dbReference type="AlphaFoldDB" id="A0A6J3LC41"/>
<evidence type="ECO:0000256" key="2">
    <source>
        <dbReference type="SAM" id="Phobius"/>
    </source>
</evidence>
<name>A0A6J3LC41_9HYME</name>
<reference evidence="4" key="1">
    <citation type="submission" date="2025-08" db="UniProtKB">
        <authorList>
            <consortium name="RefSeq"/>
        </authorList>
    </citation>
    <scope>IDENTIFICATION</scope>
    <source>
        <tissue evidence="4">Muscle</tissue>
    </source>
</reference>
<keyword evidence="2" id="KW-0812">Transmembrane</keyword>
<proteinExistence type="predicted"/>
<evidence type="ECO:0000313" key="4">
    <source>
        <dbReference type="RefSeq" id="XP_033361509.1"/>
    </source>
</evidence>
<evidence type="ECO:0000256" key="1">
    <source>
        <dbReference type="SAM" id="MobiDB-lite"/>
    </source>
</evidence>
<dbReference type="KEGG" id="bvk:117239795"/>
<dbReference type="RefSeq" id="XP_033361509.1">
    <property type="nucleotide sequence ID" value="XM_033505618.1"/>
</dbReference>